<reference evidence="15 18" key="2">
    <citation type="submission" date="2019-08" db="EMBL/GenBank/DDBJ databases">
        <title>Prevalence, distribution, and phylogeny of type two toxin-antitoxin genes possessed by Cronobacter species where C. sakazakii homologs follow sequence type lineages.</title>
        <authorList>
            <person name="Finkelstein S."/>
            <person name="Negrete F."/>
            <person name="Jang H."/>
            <person name="Gopinath G.R."/>
            <person name="Tall B.D."/>
        </authorList>
    </citation>
    <scope>NUCLEOTIDE SEQUENCE [LARGE SCALE GENOMIC DNA]</scope>
    <source>
        <strain evidence="15 18">MOD1_GK1257</strain>
    </source>
</reference>
<dbReference type="InterPro" id="IPR003855">
    <property type="entry name" value="K+_transporter"/>
</dbReference>
<evidence type="ECO:0000256" key="2">
    <source>
        <dbReference type="ARBA" id="ARBA00007019"/>
    </source>
</evidence>
<feature type="transmembrane region" description="Helical" evidence="12">
    <location>
        <begin position="245"/>
        <end position="267"/>
    </location>
</feature>
<keyword evidence="8 12" id="KW-0630">Potassium</keyword>
<dbReference type="HAMAP" id="MF_01522">
    <property type="entry name" value="Kup"/>
    <property type="match status" value="1"/>
</dbReference>
<evidence type="ECO:0000256" key="5">
    <source>
        <dbReference type="ARBA" id="ARBA00022538"/>
    </source>
</evidence>
<evidence type="ECO:0000313" key="17">
    <source>
        <dbReference type="Proteomes" id="UP000244378"/>
    </source>
</evidence>
<feature type="transmembrane region" description="Helical" evidence="12">
    <location>
        <begin position="48"/>
        <end position="69"/>
    </location>
</feature>
<evidence type="ECO:0000256" key="3">
    <source>
        <dbReference type="ARBA" id="ARBA00022448"/>
    </source>
</evidence>
<dbReference type="GO" id="GO:0015293">
    <property type="term" value="F:symporter activity"/>
    <property type="evidence" value="ECO:0007669"/>
    <property type="project" value="UniProtKB-UniRule"/>
</dbReference>
<dbReference type="GO" id="GO:0015079">
    <property type="term" value="F:potassium ion transmembrane transporter activity"/>
    <property type="evidence" value="ECO:0007669"/>
    <property type="project" value="UniProtKB-UniRule"/>
</dbReference>
<evidence type="ECO:0000256" key="1">
    <source>
        <dbReference type="ARBA" id="ARBA00004141"/>
    </source>
</evidence>
<dbReference type="EMBL" id="WAGD01000013">
    <property type="protein sequence ID" value="KAB0883840.1"/>
    <property type="molecule type" value="Genomic_DNA"/>
</dbReference>
<evidence type="ECO:0000313" key="15">
    <source>
        <dbReference type="EMBL" id="KAB0883840.1"/>
    </source>
</evidence>
<comment type="caution">
    <text evidence="16">The sequence shown here is derived from an EMBL/GenBank/DDBJ whole genome shotgun (WGS) entry which is preliminary data.</text>
</comment>
<dbReference type="PANTHER" id="PTHR30540:SF79">
    <property type="entry name" value="LOW AFFINITY POTASSIUM TRANSPORT SYSTEM PROTEIN KUP"/>
    <property type="match status" value="1"/>
</dbReference>
<feature type="transmembrane region" description="Helical" evidence="12">
    <location>
        <begin position="169"/>
        <end position="189"/>
    </location>
</feature>
<dbReference type="GO" id="GO:0005886">
    <property type="term" value="C:plasma membrane"/>
    <property type="evidence" value="ECO:0007669"/>
    <property type="project" value="UniProtKB-SubCell"/>
</dbReference>
<dbReference type="InterPro" id="IPR053952">
    <property type="entry name" value="K_trans_C"/>
</dbReference>
<feature type="domain" description="K+ potassium transporter C-terminal" evidence="14">
    <location>
        <begin position="474"/>
        <end position="623"/>
    </location>
</feature>
<dbReference type="PANTHER" id="PTHR30540">
    <property type="entry name" value="OSMOTIC STRESS POTASSIUM TRANSPORTER"/>
    <property type="match status" value="1"/>
</dbReference>
<comment type="catalytic activity">
    <reaction evidence="12">
        <text>K(+)(in) + H(+)(in) = K(+)(out) + H(+)(out)</text>
        <dbReference type="Rhea" id="RHEA:28490"/>
        <dbReference type="ChEBI" id="CHEBI:15378"/>
        <dbReference type="ChEBI" id="CHEBI:29103"/>
    </reaction>
</comment>
<feature type="transmembrane region" description="Helical" evidence="12">
    <location>
        <begin position="363"/>
        <end position="383"/>
    </location>
</feature>
<feature type="transmembrane region" description="Helical" evidence="12">
    <location>
        <begin position="337"/>
        <end position="357"/>
    </location>
</feature>
<keyword evidence="9 12" id="KW-1133">Transmembrane helix</keyword>
<evidence type="ECO:0000256" key="10">
    <source>
        <dbReference type="ARBA" id="ARBA00023065"/>
    </source>
</evidence>
<evidence type="ECO:0000259" key="13">
    <source>
        <dbReference type="Pfam" id="PF02705"/>
    </source>
</evidence>
<evidence type="ECO:0000313" key="18">
    <source>
        <dbReference type="Proteomes" id="UP000469927"/>
    </source>
</evidence>
<keyword evidence="6 12" id="KW-0812">Transmembrane</keyword>
<evidence type="ECO:0000256" key="7">
    <source>
        <dbReference type="ARBA" id="ARBA00022847"/>
    </source>
</evidence>
<feature type="transmembrane region" description="Helical" evidence="12">
    <location>
        <begin position="141"/>
        <end position="157"/>
    </location>
</feature>
<evidence type="ECO:0000256" key="11">
    <source>
        <dbReference type="ARBA" id="ARBA00023136"/>
    </source>
</evidence>
<name>A0A2T7AUD3_9ENTR</name>
<dbReference type="InterPro" id="IPR023051">
    <property type="entry name" value="Kup"/>
</dbReference>
<evidence type="ECO:0000256" key="6">
    <source>
        <dbReference type="ARBA" id="ARBA00022692"/>
    </source>
</evidence>
<feature type="domain" description="K+ potassium transporter integral membrane" evidence="13">
    <location>
        <begin position="13"/>
        <end position="463"/>
    </location>
</feature>
<dbReference type="Proteomes" id="UP000244378">
    <property type="component" value="Unassembled WGS sequence"/>
</dbReference>
<dbReference type="EMBL" id="MSAE01000014">
    <property type="protein sequence ID" value="PUX15390.1"/>
    <property type="molecule type" value="Genomic_DNA"/>
</dbReference>
<dbReference type="RefSeq" id="WP_075192901.1">
    <property type="nucleotide sequence ID" value="NZ_JADKNN010000016.1"/>
</dbReference>
<reference evidence="16 17" key="1">
    <citation type="submission" date="2016-12" db="EMBL/GenBank/DDBJ databases">
        <title>Analysis of the Molecular Diversity Among Cronobacter Species Isolated from Filth Flies Using a Pan Genomic DNA Microarray.</title>
        <authorList>
            <person name="Pava-Ripoll M."/>
            <person name="Tall B."/>
            <person name="Farber J."/>
            <person name="Fanning S."/>
            <person name="Lehner A."/>
            <person name="Stephan R."/>
            <person name="Pagotto F."/>
            <person name="Iverson C."/>
            <person name="Ziobro G."/>
            <person name="Miller A."/>
            <person name="Pearson R."/>
            <person name="Yan Q."/>
            <person name="Kim M."/>
            <person name="Jeong S."/>
            <person name="Park J."/>
            <person name="Jun S."/>
            <person name="Choi H."/>
            <person name="Chung T."/>
            <person name="Yoo Y."/>
            <person name="Park E."/>
            <person name="Hwang S."/>
            <person name="Lee B."/>
            <person name="Sathyamoorthy V."/>
            <person name="Carter L."/>
            <person name="Mammel M."/>
            <person name="Jackson S."/>
            <person name="Kothary M."/>
            <person name="Patel I."/>
            <person name="Grim C."/>
            <person name="Gopinath G."/>
            <person name="Gangiredla J."/>
            <person name="Chase H."/>
        </authorList>
    </citation>
    <scope>NUCLEOTIDE SEQUENCE [LARGE SCALE GENOMIC DNA]</scope>
    <source>
        <strain evidence="16 17">MOD1-Md1s</strain>
    </source>
</reference>
<dbReference type="Pfam" id="PF02705">
    <property type="entry name" value="K_trans"/>
    <property type="match status" value="1"/>
</dbReference>
<evidence type="ECO:0000259" key="14">
    <source>
        <dbReference type="Pfam" id="PF22776"/>
    </source>
</evidence>
<dbReference type="NCBIfam" id="NF008015">
    <property type="entry name" value="PRK10745.1"/>
    <property type="match status" value="1"/>
</dbReference>
<organism evidence="16 17">
    <name type="scientific">Cronobacter muytjensii</name>
    <dbReference type="NCBI Taxonomy" id="413501"/>
    <lineage>
        <taxon>Bacteria</taxon>
        <taxon>Pseudomonadati</taxon>
        <taxon>Pseudomonadota</taxon>
        <taxon>Gammaproteobacteria</taxon>
        <taxon>Enterobacterales</taxon>
        <taxon>Enterobacteriaceae</taxon>
        <taxon>Cronobacter</taxon>
    </lineage>
</organism>
<dbReference type="AlphaFoldDB" id="A0A2T7AUD3"/>
<keyword evidence="5 12" id="KW-0633">Potassium transport</keyword>
<evidence type="ECO:0000256" key="9">
    <source>
        <dbReference type="ARBA" id="ARBA00022989"/>
    </source>
</evidence>
<keyword evidence="18" id="KW-1185">Reference proteome</keyword>
<comment type="similarity">
    <text evidence="2 12">Belongs to the HAK/KUP transporter (TC 2.A.72) family.</text>
</comment>
<feature type="transmembrane region" description="Helical" evidence="12">
    <location>
        <begin position="419"/>
        <end position="440"/>
    </location>
</feature>
<comment type="subcellular location">
    <subcellularLocation>
        <location evidence="12">Cell membrane</location>
        <topology evidence="12">Multi-pass membrane protein</topology>
    </subcellularLocation>
    <subcellularLocation>
        <location evidence="1">Membrane</location>
        <topology evidence="1">Multi-pass membrane protein</topology>
    </subcellularLocation>
</comment>
<keyword evidence="7 12" id="KW-0769">Symport</keyword>
<feature type="transmembrane region" description="Helical" evidence="12">
    <location>
        <begin position="287"/>
        <end position="316"/>
    </location>
</feature>
<gene>
    <name evidence="16" type="primary">trkD</name>
    <name evidence="12" type="synonym">kup</name>
    <name evidence="16" type="ORF">AUN14_07815</name>
    <name evidence="15" type="ORF">FZI19_06005</name>
</gene>
<dbReference type="InterPro" id="IPR053951">
    <property type="entry name" value="K_trans_N"/>
</dbReference>
<protein>
    <recommendedName>
        <fullName evidence="12">Low affinity potassium transport system protein Kup</fullName>
    </recommendedName>
    <alternativeName>
        <fullName evidence="12">Kup system potassium uptake protein</fullName>
    </alternativeName>
</protein>
<keyword evidence="4 12" id="KW-1003">Cell membrane</keyword>
<dbReference type="Pfam" id="PF22776">
    <property type="entry name" value="K_trans_C"/>
    <property type="match status" value="1"/>
</dbReference>
<dbReference type="OrthoDB" id="9805577at2"/>
<proteinExistence type="inferred from homology"/>
<comment type="function">
    <text evidence="12">Responsible for the low-affinity transport of potassium into the cell. Likely operates as a K(+):H(+) symporter.</text>
</comment>
<evidence type="ECO:0000256" key="12">
    <source>
        <dbReference type="HAMAP-Rule" id="MF_01522"/>
    </source>
</evidence>
<evidence type="ECO:0000313" key="16">
    <source>
        <dbReference type="EMBL" id="PUX15390.1"/>
    </source>
</evidence>
<keyword evidence="11 12" id="KW-0472">Membrane</keyword>
<keyword evidence="10 12" id="KW-0406">Ion transport</keyword>
<evidence type="ECO:0000256" key="8">
    <source>
        <dbReference type="ARBA" id="ARBA00022958"/>
    </source>
</evidence>
<evidence type="ECO:0000256" key="4">
    <source>
        <dbReference type="ARBA" id="ARBA00022475"/>
    </source>
</evidence>
<dbReference type="Proteomes" id="UP000469927">
    <property type="component" value="Unassembled WGS sequence"/>
</dbReference>
<feature type="transmembrane region" description="Helical" evidence="12">
    <location>
        <begin position="212"/>
        <end position="233"/>
    </location>
</feature>
<feature type="transmembrane region" description="Helical" evidence="12">
    <location>
        <begin position="395"/>
        <end position="413"/>
    </location>
</feature>
<accession>A0A2T7AUD3</accession>
<feature type="transmembrane region" description="Helical" evidence="12">
    <location>
        <begin position="101"/>
        <end position="129"/>
    </location>
</feature>
<dbReference type="NCBIfam" id="TIGR00794">
    <property type="entry name" value="kup"/>
    <property type="match status" value="1"/>
</dbReference>
<keyword evidence="3 12" id="KW-0813">Transport</keyword>
<sequence length="623" mass="69056">MSTENKQSLPAITLAAIGVVYGDIGTSPLYTLRECLSGQFGFGVERDAVFGFLSLIFWLLVFVVSFKYLTFVMRADNAGEGGILTLMSLAGRNTSSRMTSVLVILGLIGGSFFYGEVVITPAISVMSAIEGLEIAAPSLDPYIVPLSIVVLTLLFIIQKHGTGMVGKLFAPIMLAWFLILAVLGARGIMGNPEVLQALNPAWAVHFFLEYKAVSFAALGAVVLSITGVEALYADMGHFGKLPIRVAWFSVVLPSLVLNYFGQGALLLKTPEAIKNPFFLLAPDWALIPMLILATLATVIASQAVISGVFSLTRQAVRLGYLSPMRIIHTSEMESGQIYIPVVNWMLYFAVVIVIVSFEHSSNLAAAYGIAVTGTMVLTSILFTTVARKNWHWNRILVGLMLVAFMCVDVPLFSANLEKLFSGGWLPLSLGLVMFIIMTTWKSERFRLLRRMHEHGNSLDAMITSLEKSPPVRVPGTAVYMSRALNVIPFALLHNLKHNKVLHERVILLTLRTEDAPYVHNVKRVTLEQLSPTFWRVVASYGWRETPNVEEVFHRCGLEGLSCRMMETSFFMSHESLIIGDKRPWYLRLRGKLFLLLQRNALRAPDQFEIPPNRVIELGTQVEI</sequence>